<evidence type="ECO:0000313" key="4">
    <source>
        <dbReference type="Proteomes" id="UP000194800"/>
    </source>
</evidence>
<organism evidence="2 5">
    <name type="scientific">Gilliamella apicola</name>
    <dbReference type="NCBI Taxonomy" id="1196095"/>
    <lineage>
        <taxon>Bacteria</taxon>
        <taxon>Pseudomonadati</taxon>
        <taxon>Pseudomonadota</taxon>
        <taxon>Gammaproteobacteria</taxon>
        <taxon>Orbales</taxon>
        <taxon>Orbaceae</taxon>
        <taxon>Gilliamella</taxon>
    </lineage>
</organism>
<accession>A0A242NG52</accession>
<sequence length="176" mass="19319">MSKANNLPADVQLSVLSIDKNQIIADGKDQAIITIQLKNTDGKDVTTSSDDVILLVSEQKGVVSELTDNKNGTYVCTVTSTTVGTEKFNFTLNGVVNQSQVELKYIEEKLNSLPPKTPENSHQKNSAPALSQKVDKRIVEFLGPHGRYCNGDIAGFDANYADELVNKRKIAIFYKK</sequence>
<dbReference type="EMBL" id="NART01000016">
    <property type="protein sequence ID" value="OTQ10549.1"/>
    <property type="molecule type" value="Genomic_DNA"/>
</dbReference>
<evidence type="ECO:0000313" key="3">
    <source>
        <dbReference type="EMBL" id="OTQ10549.1"/>
    </source>
</evidence>
<keyword evidence="4" id="KW-1185">Reference proteome</keyword>
<protein>
    <recommendedName>
        <fullName evidence="1">Invasin domain-containing protein</fullName>
    </recommendedName>
</protein>
<dbReference type="EMBL" id="NARP01000024">
    <property type="protein sequence ID" value="OTP98856.1"/>
    <property type="molecule type" value="Genomic_DNA"/>
</dbReference>
<reference evidence="4 5" key="1">
    <citation type="submission" date="2017-03" db="EMBL/GenBank/DDBJ databases">
        <title>Comparative genomics of honeybee gut symbionts reveal geographically distinct and subgroup specific antibiotic resistance.</title>
        <authorList>
            <person name="Ludvigsen J."/>
            <person name="Porcellato D."/>
            <person name="Labee-Lund T.M."/>
            <person name="Amdam G.V."/>
            <person name="Rudi K."/>
        </authorList>
    </citation>
    <scope>NUCLEOTIDE SEQUENCE [LARGE SCALE GENOMIC DNA]</scope>
    <source>
        <strain evidence="2 5">A-7-12</strain>
        <strain evidence="3 4">A-9-12</strain>
    </source>
</reference>
<dbReference type="Proteomes" id="UP000194800">
    <property type="component" value="Unassembled WGS sequence"/>
</dbReference>
<feature type="domain" description="Invasin" evidence="1">
    <location>
        <begin position="11"/>
        <end position="103"/>
    </location>
</feature>
<dbReference type="Pfam" id="PF09134">
    <property type="entry name" value="Invasin_D3"/>
    <property type="match status" value="1"/>
</dbReference>
<dbReference type="InterPro" id="IPR013783">
    <property type="entry name" value="Ig-like_fold"/>
</dbReference>
<gene>
    <name evidence="3" type="ORF">B6C91_05195</name>
    <name evidence="2" type="ORF">B6D08_09475</name>
</gene>
<evidence type="ECO:0000259" key="1">
    <source>
        <dbReference type="Pfam" id="PF09134"/>
    </source>
</evidence>
<evidence type="ECO:0000313" key="2">
    <source>
        <dbReference type="EMBL" id="OTP98856.1"/>
    </source>
</evidence>
<evidence type="ECO:0000313" key="5">
    <source>
        <dbReference type="Proteomes" id="UP000194977"/>
    </source>
</evidence>
<dbReference type="RefSeq" id="WP_086301226.1">
    <property type="nucleotide sequence ID" value="NZ_MZNE01000019.1"/>
</dbReference>
<dbReference type="SUPFAM" id="SSF49373">
    <property type="entry name" value="Invasin/intimin cell-adhesion fragments"/>
    <property type="match status" value="1"/>
</dbReference>
<name>A0A242NG52_9GAMM</name>
<dbReference type="Gene3D" id="2.60.40.10">
    <property type="entry name" value="Immunoglobulins"/>
    <property type="match status" value="1"/>
</dbReference>
<dbReference type="AlphaFoldDB" id="A0A242NG52"/>
<dbReference type="InterPro" id="IPR015217">
    <property type="entry name" value="Invasin_dom_3"/>
</dbReference>
<proteinExistence type="predicted"/>
<dbReference type="Proteomes" id="UP000194977">
    <property type="component" value="Unassembled WGS sequence"/>
</dbReference>
<comment type="caution">
    <text evidence="2">The sequence shown here is derived from an EMBL/GenBank/DDBJ whole genome shotgun (WGS) entry which is preliminary data.</text>
</comment>
<dbReference type="InterPro" id="IPR008964">
    <property type="entry name" value="Invasin/intimin_cell_adhesion"/>
</dbReference>